<name>A0ABN7S708_OIKDI</name>
<keyword evidence="2" id="KW-1185">Reference proteome</keyword>
<gene>
    <name evidence="1" type="ORF">OKIOD_LOCUS5039</name>
</gene>
<organism evidence="1 2">
    <name type="scientific">Oikopleura dioica</name>
    <name type="common">Tunicate</name>
    <dbReference type="NCBI Taxonomy" id="34765"/>
    <lineage>
        <taxon>Eukaryota</taxon>
        <taxon>Metazoa</taxon>
        <taxon>Chordata</taxon>
        <taxon>Tunicata</taxon>
        <taxon>Appendicularia</taxon>
        <taxon>Copelata</taxon>
        <taxon>Oikopleuridae</taxon>
        <taxon>Oikopleura</taxon>
    </lineage>
</organism>
<protein>
    <submittedName>
        <fullName evidence="1">Oidioi.mRNA.OKI2018_I69.XSR.g13481.t1.cds</fullName>
    </submittedName>
</protein>
<sequence>MKFASALLALAAAERNGKLDDDGIHIGGGAFDAGTPEEVALWSIRKCRKKICAAWSFGRCPINNISELDGNAKVSRAPCCHKCWNKCPPYLARRFLADSSVFQDKEVRRYVKEEVWSFLSEDVQCDLSRLDEFESLQAAEVVEESEAVEVAEGMQMDMGMGGAAAAPNQCGEKFGWFQCHGHRDAHCCSDTCLNQPEKESGKCAKCGCEGQCDFRDNIADTVAKASEMGCYV</sequence>
<evidence type="ECO:0000313" key="2">
    <source>
        <dbReference type="Proteomes" id="UP001158576"/>
    </source>
</evidence>
<dbReference type="Proteomes" id="UP001158576">
    <property type="component" value="Chromosome XSR"/>
</dbReference>
<accession>A0ABN7S708</accession>
<evidence type="ECO:0000313" key="1">
    <source>
        <dbReference type="EMBL" id="CAG5094356.1"/>
    </source>
</evidence>
<proteinExistence type="predicted"/>
<dbReference type="EMBL" id="OU015569">
    <property type="protein sequence ID" value="CAG5094356.1"/>
    <property type="molecule type" value="Genomic_DNA"/>
</dbReference>
<reference evidence="1 2" key="1">
    <citation type="submission" date="2021-04" db="EMBL/GenBank/DDBJ databases">
        <authorList>
            <person name="Bliznina A."/>
        </authorList>
    </citation>
    <scope>NUCLEOTIDE SEQUENCE [LARGE SCALE GENOMIC DNA]</scope>
</reference>